<sequence>MRLAKQVILLLVITSLFACERQIEKPLRVGTIPWAGFEILYLARDLAYYDTAEIQLKELTSTTDILNAFRQGQLDAIAVTLDEALRLAENQSDLKIILIFNISDGADKLIVTPSITSLAELKGKRIAVEQSGVGAYMLSQILQMANLSPNDIIIIPSTVNQHPIMLSNGDVDAVISFDPIAYQLQKQGYINLMDSRMLSGQIVDVLVTRDVALQQQRKNLQQLLEGYWKARKYMADNPTDAISRIAPRLGLTSEELVLLYENLILPEREHQQTIFNQQLESIIEPMNTLMIETGLLKNAIDSKQLLVHDFLD</sequence>
<dbReference type="Pfam" id="PF09084">
    <property type="entry name" value="NMT1"/>
    <property type="match status" value="1"/>
</dbReference>
<dbReference type="AlphaFoldDB" id="A0A1E3GY98"/>
<feature type="domain" description="SsuA/THI5-like" evidence="4">
    <location>
        <begin position="37"/>
        <end position="241"/>
    </location>
</feature>
<evidence type="ECO:0000313" key="6">
    <source>
        <dbReference type="Proteomes" id="UP000094379"/>
    </source>
</evidence>
<dbReference type="Proteomes" id="UP000094379">
    <property type="component" value="Unassembled WGS sequence"/>
</dbReference>
<dbReference type="RefSeq" id="WP_069294876.1">
    <property type="nucleotide sequence ID" value="NZ_MCRI01000001.1"/>
</dbReference>
<organism evidence="5 6">
    <name type="scientific">Methylophaga muralis</name>
    <dbReference type="NCBI Taxonomy" id="291169"/>
    <lineage>
        <taxon>Bacteria</taxon>
        <taxon>Pseudomonadati</taxon>
        <taxon>Pseudomonadota</taxon>
        <taxon>Gammaproteobacteria</taxon>
        <taxon>Thiotrichales</taxon>
        <taxon>Piscirickettsiaceae</taxon>
        <taxon>Methylophaga</taxon>
    </lineage>
</organism>
<gene>
    <name evidence="5" type="ORF">A9E74_00284</name>
</gene>
<dbReference type="PROSITE" id="PS51257">
    <property type="entry name" value="PROKAR_LIPOPROTEIN"/>
    <property type="match status" value="1"/>
</dbReference>
<comment type="similarity">
    <text evidence="2">Belongs to the bacterial solute-binding protein SsuA/TauA family.</text>
</comment>
<evidence type="ECO:0000256" key="3">
    <source>
        <dbReference type="ARBA" id="ARBA00022729"/>
    </source>
</evidence>
<evidence type="ECO:0000313" key="5">
    <source>
        <dbReference type="EMBL" id="ODN68311.1"/>
    </source>
</evidence>
<dbReference type="STRING" id="291169.A9E74_00284"/>
<name>A0A1E3GY98_9GAMM</name>
<dbReference type="SUPFAM" id="SSF53850">
    <property type="entry name" value="Periplasmic binding protein-like II"/>
    <property type="match status" value="1"/>
</dbReference>
<accession>A0A1E3GY98</accession>
<keyword evidence="6" id="KW-1185">Reference proteome</keyword>
<reference evidence="5 6" key="1">
    <citation type="submission" date="2016-07" db="EMBL/GenBank/DDBJ databases">
        <title>Draft Genome Sequence of Methylophaga muralis Bur 1.</title>
        <authorList>
            <person name="Vasilenko O.V."/>
            <person name="Doronina N.V."/>
            <person name="Shmareva M.N."/>
            <person name="Tarlachkov S.V."/>
            <person name="Mustakhimov I."/>
            <person name="Trotsenko Y.A."/>
        </authorList>
    </citation>
    <scope>NUCLEOTIDE SEQUENCE [LARGE SCALE GENOMIC DNA]</scope>
    <source>
        <strain evidence="5 6">Bur 1</strain>
    </source>
</reference>
<dbReference type="PANTHER" id="PTHR30024:SF47">
    <property type="entry name" value="TAURINE-BINDING PERIPLASMIC PROTEIN"/>
    <property type="match status" value="1"/>
</dbReference>
<comment type="subcellular location">
    <subcellularLocation>
        <location evidence="1">Periplasm</location>
    </subcellularLocation>
</comment>
<evidence type="ECO:0000259" key="4">
    <source>
        <dbReference type="Pfam" id="PF09084"/>
    </source>
</evidence>
<evidence type="ECO:0000256" key="1">
    <source>
        <dbReference type="ARBA" id="ARBA00004418"/>
    </source>
</evidence>
<dbReference type="InterPro" id="IPR015168">
    <property type="entry name" value="SsuA/THI5"/>
</dbReference>
<protein>
    <submittedName>
        <fullName evidence="5">Alkanesulfonate transporter substrate-binding subunit</fullName>
    </submittedName>
</protein>
<dbReference type="Gene3D" id="3.40.190.10">
    <property type="entry name" value="Periplasmic binding protein-like II"/>
    <property type="match status" value="2"/>
</dbReference>
<keyword evidence="3" id="KW-0732">Signal</keyword>
<dbReference type="EMBL" id="MCRI01000001">
    <property type="protein sequence ID" value="ODN68311.1"/>
    <property type="molecule type" value="Genomic_DNA"/>
</dbReference>
<dbReference type="PANTHER" id="PTHR30024">
    <property type="entry name" value="ALIPHATIC SULFONATES-BINDING PROTEIN-RELATED"/>
    <property type="match status" value="1"/>
</dbReference>
<dbReference type="GO" id="GO:0042597">
    <property type="term" value="C:periplasmic space"/>
    <property type="evidence" value="ECO:0007669"/>
    <property type="project" value="UniProtKB-SubCell"/>
</dbReference>
<evidence type="ECO:0000256" key="2">
    <source>
        <dbReference type="ARBA" id="ARBA00010742"/>
    </source>
</evidence>
<comment type="caution">
    <text evidence="5">The sequence shown here is derived from an EMBL/GenBank/DDBJ whole genome shotgun (WGS) entry which is preliminary data.</text>
</comment>
<proteinExistence type="inferred from homology"/>